<evidence type="ECO:0000256" key="6">
    <source>
        <dbReference type="ARBA" id="ARBA00022842"/>
    </source>
</evidence>
<sequence length="241" mass="26335">MCAAPWMEEAFVGFADTDRAESGGSQVLGCEERHSTNGPAADGIQADPVVDDELIVLLSDDGRPIGTAPKLASHHRETPLHAAFSSYVFDRDGRFLLTRRALSKKTWPGVWTNSCCGHPAPGEDAVSAVRRRLHHELGLSVTAEEIVPLLPDFRYRAELDGVVENEICPVFGLRVDAEPVPNPDEVEEYRWVDWPTFVTEGLAGRSEVGLSPWALLQLAELEDHPVVAALRKPSPSGEAPR</sequence>
<evidence type="ECO:0000259" key="11">
    <source>
        <dbReference type="PROSITE" id="PS51462"/>
    </source>
</evidence>
<evidence type="ECO:0000256" key="3">
    <source>
        <dbReference type="ARBA" id="ARBA00012057"/>
    </source>
</evidence>
<dbReference type="EMBL" id="BAAAGX010000023">
    <property type="protein sequence ID" value="GAA0263659.1"/>
    <property type="molecule type" value="Genomic_DNA"/>
</dbReference>
<comment type="similarity">
    <text evidence="2 10">Belongs to the IPP isomerase type 1 family.</text>
</comment>
<dbReference type="NCBIfam" id="TIGR02150">
    <property type="entry name" value="IPP_isom_1"/>
    <property type="match status" value="1"/>
</dbReference>
<dbReference type="InterPro" id="IPR000086">
    <property type="entry name" value="NUDIX_hydrolase_dom"/>
</dbReference>
<dbReference type="HAMAP" id="MF_00202">
    <property type="entry name" value="Idi"/>
    <property type="match status" value="1"/>
</dbReference>
<comment type="catalytic activity">
    <reaction evidence="10">
        <text>isopentenyl diphosphate = dimethylallyl diphosphate</text>
        <dbReference type="Rhea" id="RHEA:23284"/>
        <dbReference type="ChEBI" id="CHEBI:57623"/>
        <dbReference type="ChEBI" id="CHEBI:128769"/>
        <dbReference type="EC" id="5.3.3.2"/>
    </reaction>
</comment>
<evidence type="ECO:0000313" key="12">
    <source>
        <dbReference type="EMBL" id="GAA0263659.1"/>
    </source>
</evidence>
<dbReference type="NCBIfam" id="NF002995">
    <property type="entry name" value="PRK03759.1"/>
    <property type="match status" value="1"/>
</dbReference>
<feature type="binding site" evidence="10">
    <location>
        <position position="81"/>
    </location>
    <ligand>
        <name>Mn(2+)</name>
        <dbReference type="ChEBI" id="CHEBI:29035"/>
    </ligand>
</feature>
<keyword evidence="4 10" id="KW-0963">Cytoplasm</keyword>
<comment type="function">
    <text evidence="10">Catalyzes the 1,3-allylic rearrangement of the homoallylic substrate isopentenyl (IPP) to its highly electrophilic allylic isomer, dimethylallyl diphosphate (DMAPP).</text>
</comment>
<comment type="subcellular location">
    <subcellularLocation>
        <location evidence="10">Cytoplasm</location>
    </subcellularLocation>
</comment>
<comment type="cofactor">
    <cofactor evidence="10">
        <name>Mg(2+)</name>
        <dbReference type="ChEBI" id="CHEBI:18420"/>
    </cofactor>
    <text evidence="10">Binds 1 Mg(2+) ion per subunit. The magnesium ion binds only when substrate is bound.</text>
</comment>
<keyword evidence="9 10" id="KW-0413">Isomerase</keyword>
<keyword evidence="8 10" id="KW-0414">Isoprene biosynthesis</keyword>
<gene>
    <name evidence="10" type="primary">idi</name>
    <name evidence="12" type="ORF">GCM10009539_57190</name>
</gene>
<keyword evidence="13" id="KW-1185">Reference proteome</keyword>
<keyword evidence="6 10" id="KW-0460">Magnesium</keyword>
<evidence type="ECO:0000256" key="10">
    <source>
        <dbReference type="HAMAP-Rule" id="MF_00202"/>
    </source>
</evidence>
<protein>
    <recommendedName>
        <fullName evidence="3 10">Isopentenyl-diphosphate Delta-isomerase</fullName>
        <shortName evidence="10">IPP isomerase</shortName>
        <ecNumber evidence="3 10">5.3.3.2</ecNumber>
    </recommendedName>
    <alternativeName>
        <fullName evidence="10">IPP:DMAPP isomerase</fullName>
    </alternativeName>
    <alternativeName>
        <fullName evidence="10">Isopentenyl pyrophosphate isomerase</fullName>
    </alternativeName>
</protein>
<feature type="binding site" evidence="10">
    <location>
        <position position="136"/>
    </location>
    <ligand>
        <name>Mg(2+)</name>
        <dbReference type="ChEBI" id="CHEBI:18420"/>
    </ligand>
</feature>
<keyword evidence="5 10" id="KW-0479">Metal-binding</keyword>
<dbReference type="PROSITE" id="PS51462">
    <property type="entry name" value="NUDIX"/>
    <property type="match status" value="1"/>
</dbReference>
<dbReference type="InterPro" id="IPR056375">
    <property type="entry name" value="Idi_bact"/>
</dbReference>
<feature type="binding site" evidence="10">
    <location>
        <position position="166"/>
    </location>
    <ligand>
        <name>Mn(2+)</name>
        <dbReference type="ChEBI" id="CHEBI:29035"/>
    </ligand>
</feature>
<reference evidence="12 13" key="1">
    <citation type="journal article" date="2019" name="Int. J. Syst. Evol. Microbiol.">
        <title>The Global Catalogue of Microorganisms (GCM) 10K type strain sequencing project: providing services to taxonomists for standard genome sequencing and annotation.</title>
        <authorList>
            <consortium name="The Broad Institute Genomics Platform"/>
            <consortium name="The Broad Institute Genome Sequencing Center for Infectious Disease"/>
            <person name="Wu L."/>
            <person name="Ma J."/>
        </authorList>
    </citation>
    <scope>NUCLEOTIDE SEQUENCE [LARGE SCALE GENOMIC DNA]</scope>
    <source>
        <strain evidence="12 13">JCM 10425</strain>
    </source>
</reference>
<evidence type="ECO:0000256" key="5">
    <source>
        <dbReference type="ARBA" id="ARBA00022723"/>
    </source>
</evidence>
<name>A0ABN0UWE3_9ACTN</name>
<dbReference type="InterPro" id="IPR015797">
    <property type="entry name" value="NUDIX_hydrolase-like_dom_sf"/>
</dbReference>
<dbReference type="Pfam" id="PF00293">
    <property type="entry name" value="NUDIX"/>
    <property type="match status" value="1"/>
</dbReference>
<organism evidence="12 13">
    <name type="scientific">Cryptosporangium japonicum</name>
    <dbReference type="NCBI Taxonomy" id="80872"/>
    <lineage>
        <taxon>Bacteria</taxon>
        <taxon>Bacillati</taxon>
        <taxon>Actinomycetota</taxon>
        <taxon>Actinomycetes</taxon>
        <taxon>Cryptosporangiales</taxon>
        <taxon>Cryptosporangiaceae</taxon>
        <taxon>Cryptosporangium</taxon>
    </lineage>
</organism>
<feature type="active site" evidence="10">
    <location>
        <position position="166"/>
    </location>
</feature>
<feature type="active site" evidence="10">
    <location>
        <position position="116"/>
    </location>
</feature>
<feature type="binding site" evidence="10">
    <location>
        <position position="118"/>
    </location>
    <ligand>
        <name>Mn(2+)</name>
        <dbReference type="ChEBI" id="CHEBI:29035"/>
    </ligand>
</feature>
<evidence type="ECO:0000256" key="2">
    <source>
        <dbReference type="ARBA" id="ARBA00007579"/>
    </source>
</evidence>
<dbReference type="SUPFAM" id="SSF55811">
    <property type="entry name" value="Nudix"/>
    <property type="match status" value="1"/>
</dbReference>
<evidence type="ECO:0000256" key="9">
    <source>
        <dbReference type="ARBA" id="ARBA00023235"/>
    </source>
</evidence>
<comment type="cofactor">
    <cofactor evidence="10">
        <name>Mn(2+)</name>
        <dbReference type="ChEBI" id="CHEBI:29035"/>
    </cofactor>
    <text evidence="10">Binds 1 Mn(2+) ion per subunit.</text>
</comment>
<evidence type="ECO:0000256" key="4">
    <source>
        <dbReference type="ARBA" id="ARBA00022490"/>
    </source>
</evidence>
<feature type="domain" description="Nudix hydrolase" evidence="11">
    <location>
        <begin position="79"/>
        <end position="216"/>
    </location>
</feature>
<dbReference type="PANTHER" id="PTHR10885">
    <property type="entry name" value="ISOPENTENYL-DIPHOSPHATE DELTA-ISOMERASE"/>
    <property type="match status" value="1"/>
</dbReference>
<evidence type="ECO:0000313" key="13">
    <source>
        <dbReference type="Proteomes" id="UP001500967"/>
    </source>
</evidence>
<evidence type="ECO:0000256" key="7">
    <source>
        <dbReference type="ARBA" id="ARBA00023211"/>
    </source>
</evidence>
<feature type="binding site" evidence="10">
    <location>
        <position position="74"/>
    </location>
    <ligand>
        <name>Mn(2+)</name>
        <dbReference type="ChEBI" id="CHEBI:29035"/>
    </ligand>
</feature>
<keyword evidence="7 10" id="KW-0464">Manganese</keyword>
<dbReference type="Proteomes" id="UP001500967">
    <property type="component" value="Unassembled WGS sequence"/>
</dbReference>
<proteinExistence type="inferred from homology"/>
<feature type="binding site" evidence="10">
    <location>
        <position position="164"/>
    </location>
    <ligand>
        <name>Mn(2+)</name>
        <dbReference type="ChEBI" id="CHEBI:29035"/>
    </ligand>
</feature>
<dbReference type="CDD" id="cd02885">
    <property type="entry name" value="NUDIX_IPP_Isomerase"/>
    <property type="match status" value="1"/>
</dbReference>
<dbReference type="PANTHER" id="PTHR10885:SF0">
    <property type="entry name" value="ISOPENTENYL-DIPHOSPHATE DELTA-ISOMERASE"/>
    <property type="match status" value="1"/>
</dbReference>
<evidence type="ECO:0000256" key="8">
    <source>
        <dbReference type="ARBA" id="ARBA00023229"/>
    </source>
</evidence>
<accession>A0ABN0UWE3</accession>
<dbReference type="Gene3D" id="3.90.79.10">
    <property type="entry name" value="Nucleoside Triphosphate Pyrophosphohydrolase"/>
    <property type="match status" value="1"/>
</dbReference>
<dbReference type="EC" id="5.3.3.2" evidence="3 10"/>
<comment type="pathway">
    <text evidence="1 10">Isoprenoid biosynthesis; dimethylallyl diphosphate biosynthesis; dimethylallyl diphosphate from isopentenyl diphosphate: step 1/1.</text>
</comment>
<evidence type="ECO:0000256" key="1">
    <source>
        <dbReference type="ARBA" id="ARBA00004826"/>
    </source>
</evidence>
<comment type="caution">
    <text evidence="12">The sequence shown here is derived from an EMBL/GenBank/DDBJ whole genome shotgun (WGS) entry which is preliminary data.</text>
</comment>
<dbReference type="InterPro" id="IPR011876">
    <property type="entry name" value="IsopentenylPP_isomerase_typ1"/>
</dbReference>